<dbReference type="AlphaFoldDB" id="A0AAW3MSN3"/>
<evidence type="ECO:0000313" key="2">
    <source>
        <dbReference type="Proteomes" id="UP000056453"/>
    </source>
</evidence>
<protein>
    <recommendedName>
        <fullName evidence="3">Transposase</fullName>
    </recommendedName>
</protein>
<comment type="caution">
    <text evidence="1">The sequence shown here is derived from an EMBL/GenBank/DDBJ whole genome shotgun (WGS) entry which is preliminary data.</text>
</comment>
<gene>
    <name evidence="1" type="ORF">WJ96_04990</name>
</gene>
<dbReference type="EMBL" id="LPBJ01000047">
    <property type="protein sequence ID" value="KVP97929.1"/>
    <property type="molecule type" value="Genomic_DNA"/>
</dbReference>
<dbReference type="Proteomes" id="UP000056453">
    <property type="component" value="Unassembled WGS sequence"/>
</dbReference>
<organism evidence="1 2">
    <name type="scientific">Burkholderia ubonensis</name>
    <dbReference type="NCBI Taxonomy" id="101571"/>
    <lineage>
        <taxon>Bacteria</taxon>
        <taxon>Pseudomonadati</taxon>
        <taxon>Pseudomonadota</taxon>
        <taxon>Betaproteobacteria</taxon>
        <taxon>Burkholderiales</taxon>
        <taxon>Burkholderiaceae</taxon>
        <taxon>Burkholderia</taxon>
        <taxon>Burkholderia cepacia complex</taxon>
    </lineage>
</organism>
<accession>A0AAW3MSN3</accession>
<proteinExistence type="predicted"/>
<sequence length="310" mass="33692">MVKPVGRKAHCLFDASGQFIAEQHCAAADIAPEGQAAAKDVTPQRHLHTAARILKQLLERFGACEGHLLGNRAARSRRATLVGFRCCSARGCGMSLLGGRGGFRSRLRCGSRCSGRLAYGRTTQLAARGQYAARQLGATSRRMGHWLCACRHASGLELRCGRVKCGLRGFGAFGLALAGCCHDGLLGRIKWGSHRLHRRFCYWCRRRADESLTRRVLQIFFVFRQLALVGVGGQLPDALNHGIREVWLSLFEPAIREASLHQAGIDVAKPAIVELQATFCHVGNAGYHHLEGVSEQSGASVEGQSQAAEI</sequence>
<evidence type="ECO:0008006" key="3">
    <source>
        <dbReference type="Google" id="ProtNLM"/>
    </source>
</evidence>
<reference evidence="1 2" key="1">
    <citation type="submission" date="2015-11" db="EMBL/GenBank/DDBJ databases">
        <title>Expanding the genomic diversity of Burkholderia species for the development of highly accurate diagnostics.</title>
        <authorList>
            <person name="Sahl J."/>
            <person name="Keim P."/>
            <person name="Wagner D."/>
        </authorList>
    </citation>
    <scope>NUCLEOTIDE SEQUENCE [LARGE SCALE GENOMIC DNA]</scope>
    <source>
        <strain evidence="1 2">MSMB1808WGS</strain>
    </source>
</reference>
<keyword evidence="2" id="KW-1185">Reference proteome</keyword>
<evidence type="ECO:0000313" key="1">
    <source>
        <dbReference type="EMBL" id="KVP97929.1"/>
    </source>
</evidence>
<name>A0AAW3MSN3_9BURK</name>